<dbReference type="Proteomes" id="UP000326067">
    <property type="component" value="Unassembled WGS sequence"/>
</dbReference>
<dbReference type="SUPFAM" id="SSF69349">
    <property type="entry name" value="Phage fibre proteins"/>
    <property type="match status" value="1"/>
</dbReference>
<dbReference type="PANTHER" id="PTHR32305:SF15">
    <property type="entry name" value="PROTEIN RHSA-RELATED"/>
    <property type="match status" value="1"/>
</dbReference>
<dbReference type="Gene3D" id="2.30.110.50">
    <property type="match status" value="1"/>
</dbReference>
<protein>
    <submittedName>
        <fullName evidence="6">Actin cross-linking toxin VgrG1</fullName>
        <ecNumber evidence="6">6.3.2.-</ecNumber>
    </submittedName>
</protein>
<dbReference type="InterPro" id="IPR050708">
    <property type="entry name" value="T6SS_VgrG/RHS"/>
</dbReference>
<comment type="similarity">
    <text evidence="2">Belongs to the VgrG protein family.</text>
</comment>
<dbReference type="GO" id="GO:0005576">
    <property type="term" value="C:extracellular region"/>
    <property type="evidence" value="ECO:0007669"/>
    <property type="project" value="UniProtKB-SubCell"/>
</dbReference>
<evidence type="ECO:0000259" key="4">
    <source>
        <dbReference type="Pfam" id="PF04717"/>
    </source>
</evidence>
<accession>A0A5E7G8Q0</accession>
<evidence type="ECO:0000256" key="2">
    <source>
        <dbReference type="ARBA" id="ARBA00005558"/>
    </source>
</evidence>
<dbReference type="InterPro" id="IPR006531">
    <property type="entry name" value="Gp5/Vgr_OB"/>
</dbReference>
<dbReference type="PANTHER" id="PTHR32305">
    <property type="match status" value="1"/>
</dbReference>
<keyword evidence="3" id="KW-0964">Secreted</keyword>
<evidence type="ECO:0000259" key="5">
    <source>
        <dbReference type="Pfam" id="PF22178"/>
    </source>
</evidence>
<reference evidence="6 7" key="1">
    <citation type="submission" date="2019-09" db="EMBL/GenBank/DDBJ databases">
        <authorList>
            <person name="Chandra G."/>
            <person name="Truman W A."/>
        </authorList>
    </citation>
    <scope>NUCLEOTIDE SEQUENCE [LARGE SCALE GENOMIC DNA]</scope>
    <source>
        <strain evidence="6">PS847</strain>
    </source>
</reference>
<dbReference type="Pfam" id="PF05954">
    <property type="entry name" value="Phage_GPD"/>
    <property type="match status" value="1"/>
</dbReference>
<dbReference type="NCBIfam" id="TIGR01646">
    <property type="entry name" value="vgr_GE"/>
    <property type="match status" value="1"/>
</dbReference>
<dbReference type="InterPro" id="IPR017847">
    <property type="entry name" value="T6SS_RhsGE_Vgr_subset"/>
</dbReference>
<evidence type="ECO:0000256" key="3">
    <source>
        <dbReference type="ARBA" id="ARBA00022525"/>
    </source>
</evidence>
<name>A0A5E7G8Q0_PSEFL</name>
<dbReference type="RefSeq" id="WP_150634878.1">
    <property type="nucleotide sequence ID" value="NZ_CABVIC010000001.1"/>
</dbReference>
<dbReference type="SUPFAM" id="SSF69255">
    <property type="entry name" value="gp5 N-terminal domain-like"/>
    <property type="match status" value="1"/>
</dbReference>
<dbReference type="SUPFAM" id="SSF69279">
    <property type="entry name" value="Phage tail proteins"/>
    <property type="match status" value="2"/>
</dbReference>
<dbReference type="EC" id="6.3.2.-" evidence="6"/>
<dbReference type="InterPro" id="IPR054030">
    <property type="entry name" value="Gp5_Vgr_C"/>
</dbReference>
<feature type="domain" description="Gp5/Type VI secretion system Vgr C-terminal trimerisation" evidence="5">
    <location>
        <begin position="471"/>
        <end position="573"/>
    </location>
</feature>
<dbReference type="Gene3D" id="3.55.50.10">
    <property type="entry name" value="Baseplate protein-like domains"/>
    <property type="match status" value="1"/>
</dbReference>
<evidence type="ECO:0000256" key="1">
    <source>
        <dbReference type="ARBA" id="ARBA00004613"/>
    </source>
</evidence>
<organism evidence="6 7">
    <name type="scientific">Pseudomonas fluorescens</name>
    <dbReference type="NCBI Taxonomy" id="294"/>
    <lineage>
        <taxon>Bacteria</taxon>
        <taxon>Pseudomonadati</taxon>
        <taxon>Pseudomonadota</taxon>
        <taxon>Gammaproteobacteria</taxon>
        <taxon>Pseudomonadales</taxon>
        <taxon>Pseudomonadaceae</taxon>
        <taxon>Pseudomonas</taxon>
    </lineage>
</organism>
<dbReference type="InterPro" id="IPR006533">
    <property type="entry name" value="T6SS_Vgr_RhsGE"/>
</dbReference>
<dbReference type="GO" id="GO:0016874">
    <property type="term" value="F:ligase activity"/>
    <property type="evidence" value="ECO:0007669"/>
    <property type="project" value="UniProtKB-KW"/>
</dbReference>
<gene>
    <name evidence="6" type="primary">vgrG1_1</name>
    <name evidence="6" type="ORF">PS847_00121</name>
</gene>
<evidence type="ECO:0000313" key="7">
    <source>
        <dbReference type="Proteomes" id="UP000326067"/>
    </source>
</evidence>
<dbReference type="NCBIfam" id="TIGR03361">
    <property type="entry name" value="VI_Rhs_Vgr"/>
    <property type="match status" value="1"/>
</dbReference>
<dbReference type="Gene3D" id="4.10.220.110">
    <property type="match status" value="1"/>
</dbReference>
<keyword evidence="6" id="KW-0436">Ligase</keyword>
<dbReference type="Pfam" id="PF22178">
    <property type="entry name" value="Gp5_trimer_C"/>
    <property type="match status" value="1"/>
</dbReference>
<dbReference type="AlphaFoldDB" id="A0A5E7G8Q0"/>
<comment type="subcellular location">
    <subcellularLocation>
        <location evidence="1">Secreted</location>
    </subcellularLocation>
</comment>
<proteinExistence type="inferred from homology"/>
<dbReference type="Pfam" id="PF04717">
    <property type="entry name" value="Phage_base_V"/>
    <property type="match status" value="1"/>
</dbReference>
<sequence length="667" mass="74788">MRIAGRPVVFTLEIEGVSHDLQVFGFRTREVLNQTYELDLELVSERPDVDLEGLLHRPAFLCFGADGSGMHGLVYRVGQSDCGVRLSRYQITLAPHLAYLAHRRNQRIFQNLSVPQIIANVLSDHGMQADAWCFQLSAEYPARVYCVQYQESDLHFIQRLCEEEGLHFHFRHRREAHLLVFGDDQTAFLKHDVTTRYLQGNGLVADAPVIDQFTVRLEPRSNLVERRDYHFEKPAVQLDAKVSAARVPLLEDYEFPGQFTHRERGKHLSQRALERHGADYRLANGRSNQALMRGGSFMTMADYSRADCNDLWLLTEVEHIGKQPQVLEEAFTEQADADGFSQGYRNHFVATPWDVVFRPQLRHVKPRVSGSQLAVVTGPPGEEIYSDAYGRVKVQMLWDRDGQRDEQSSCWLRVATAWAHDRYGSVQIPRVGMEVLVGFTDGDPDKPHVLACLPNAETPVPLDLPAQQTRSIWRSQSSPGGGGYNELRIEDRQGAEEISIRAQRDLVQHVLNDLRVQIDNLHSQVIGGVSSLELRDEEHHLTHGNRLTELKQDDHLWVQGEQHVRVASQRVSAAQQLHFGAGEQVVFNSGLQITLAAGGHWLTVGAAGIFSSVPVVQGGAPTVCLPAEPLLPGAAPLLKATFDAVQQRHALLTTRTSRCLICEAAQA</sequence>
<evidence type="ECO:0000313" key="6">
    <source>
        <dbReference type="EMBL" id="VVO47970.1"/>
    </source>
</evidence>
<dbReference type="EMBL" id="CABVIC010000001">
    <property type="protein sequence ID" value="VVO47970.1"/>
    <property type="molecule type" value="Genomic_DNA"/>
</dbReference>
<dbReference type="InterPro" id="IPR037026">
    <property type="entry name" value="Vgr_OB-fold_dom_sf"/>
</dbReference>
<dbReference type="Gene3D" id="2.40.50.230">
    <property type="entry name" value="Gp5 N-terminal domain"/>
    <property type="match status" value="1"/>
</dbReference>
<feature type="domain" description="Gp5/Type VI secretion system Vgr protein OB-fold" evidence="4">
    <location>
        <begin position="387"/>
        <end position="453"/>
    </location>
</feature>